<dbReference type="Proteomes" id="UP000419144">
    <property type="component" value="Unassembled WGS sequence"/>
</dbReference>
<evidence type="ECO:0000313" key="2">
    <source>
        <dbReference type="EMBL" id="GET91453.1"/>
    </source>
</evidence>
<gene>
    <name evidence="2" type="ORF">LtaPh_3212800</name>
</gene>
<proteinExistence type="predicted"/>
<protein>
    <submittedName>
        <fullName evidence="2">Uncharacterized protein</fullName>
    </submittedName>
</protein>
<sequence length="568" mass="61011">MFLDTVCSGFTGVARCQKDLKRAIEKKLEVKQLYKRHYHLNAMMPHRSIFEDVLAVGHPPQLRIKGSPVPARQSHYAVSQPPPLSDMGSSESISFTITLERRRLHPQIISKNIGGCTALLEERLKLTQSRPSPSKEFAARLSRLQKASAFASATAREAKSVGTNKAPLSDSLAISPIIAESPAAQDDVSVMSYASDIPALFGDVGEVSVPGRGRVEGVRHVRFSSRSPQVATFSVERSCVPLEKGSNAMAVAGAAAPRTPVTEMEKRAPDPPLGLMERAHSAPLDTSAQRVSTPATSSFVSLGSSTAVSPRTSVSSYLAQVKELRNSLLEAPSCTRHNGHLVDDNCYLREQQPIQDSGRAKWASVMDWQVENEGAATPSKKCMLEGTRDLGDSVGAAALGIHSSTTSGALGLTAAVIDGASPTPVISEMSECFKENSPLFLRRPERRGGTHIPNSDDPSFFRNIANQQQTACTPAPSTVWMSPETTIASIHKPMKKCVRFRESVERSGKGNAVTTCKRRRSGWPPTSSSASSSTVAGVPIVMPTEWSCEQEGFGAGILLACGPTLYFD</sequence>
<name>A0A640KPB9_LEITA</name>
<dbReference type="OrthoDB" id="273855at2759"/>
<feature type="region of interest" description="Disordered" evidence="1">
    <location>
        <begin position="509"/>
        <end position="533"/>
    </location>
</feature>
<evidence type="ECO:0000313" key="3">
    <source>
        <dbReference type="Proteomes" id="UP000419144"/>
    </source>
</evidence>
<comment type="caution">
    <text evidence="2">The sequence shown here is derived from an EMBL/GenBank/DDBJ whole genome shotgun (WGS) entry which is preliminary data.</text>
</comment>
<dbReference type="VEuPathDB" id="TriTrypDB:LtaPh_3212800"/>
<dbReference type="EMBL" id="BLBS01000048">
    <property type="protein sequence ID" value="GET91453.1"/>
    <property type="molecule type" value="Genomic_DNA"/>
</dbReference>
<keyword evidence="3" id="KW-1185">Reference proteome</keyword>
<dbReference type="AlphaFoldDB" id="A0A640KPB9"/>
<evidence type="ECO:0000256" key="1">
    <source>
        <dbReference type="SAM" id="MobiDB-lite"/>
    </source>
</evidence>
<accession>A0A640KPB9</accession>
<organism evidence="2 3">
    <name type="scientific">Leishmania tarentolae</name>
    <name type="common">Sauroleishmania tarentolae</name>
    <dbReference type="NCBI Taxonomy" id="5689"/>
    <lineage>
        <taxon>Eukaryota</taxon>
        <taxon>Discoba</taxon>
        <taxon>Euglenozoa</taxon>
        <taxon>Kinetoplastea</taxon>
        <taxon>Metakinetoplastina</taxon>
        <taxon>Trypanosomatida</taxon>
        <taxon>Trypanosomatidae</taxon>
        <taxon>Leishmaniinae</taxon>
        <taxon>Leishmania</taxon>
        <taxon>lizard Leishmania</taxon>
    </lineage>
</organism>
<reference evidence="2" key="1">
    <citation type="submission" date="2019-11" db="EMBL/GenBank/DDBJ databases">
        <title>Leishmania tarentolae CDS.</title>
        <authorList>
            <person name="Goto Y."/>
            <person name="Yamagishi J."/>
        </authorList>
    </citation>
    <scope>NUCLEOTIDE SEQUENCE [LARGE SCALE GENOMIC DNA]</scope>
    <source>
        <strain evidence="2">Parrot Tar II</strain>
    </source>
</reference>
<feature type="compositionally biased region" description="Low complexity" evidence="1">
    <location>
        <begin position="522"/>
        <end position="533"/>
    </location>
</feature>
<feature type="region of interest" description="Disordered" evidence="1">
    <location>
        <begin position="66"/>
        <end position="89"/>
    </location>
</feature>